<name>A0ABU7LZD9_9PROT</name>
<evidence type="ECO:0000313" key="2">
    <source>
        <dbReference type="Proteomes" id="UP001310692"/>
    </source>
</evidence>
<dbReference type="RefSeq" id="WP_330196458.1">
    <property type="nucleotide sequence ID" value="NZ_JAZDRO010000003.1"/>
</dbReference>
<dbReference type="EMBL" id="JAZDRO010000003">
    <property type="protein sequence ID" value="MEE2566904.1"/>
    <property type="molecule type" value="Genomic_DNA"/>
</dbReference>
<comment type="caution">
    <text evidence="1">The sequence shown here is derived from an EMBL/GenBank/DDBJ whole genome shotgun (WGS) entry which is preliminary data.</text>
</comment>
<evidence type="ECO:0000313" key="1">
    <source>
        <dbReference type="EMBL" id="MEE2566904.1"/>
    </source>
</evidence>
<sequence length="47" mass="5130">MAEMVGASWADYGQYFTSSTPQSFAAQMAQSGTIVTHAYLTTVFEMD</sequence>
<gene>
    <name evidence="1" type="ORF">V0U35_09445</name>
</gene>
<accession>A0ABU7LZD9</accession>
<dbReference type="Proteomes" id="UP001310692">
    <property type="component" value="Unassembled WGS sequence"/>
</dbReference>
<keyword evidence="2" id="KW-1185">Reference proteome</keyword>
<organism evidence="1 2">
    <name type="scientific">Hyphobacterium marinum</name>
    <dbReference type="NCBI Taxonomy" id="3116574"/>
    <lineage>
        <taxon>Bacteria</taxon>
        <taxon>Pseudomonadati</taxon>
        <taxon>Pseudomonadota</taxon>
        <taxon>Alphaproteobacteria</taxon>
        <taxon>Maricaulales</taxon>
        <taxon>Maricaulaceae</taxon>
        <taxon>Hyphobacterium</taxon>
    </lineage>
</organism>
<protein>
    <submittedName>
        <fullName evidence="1">Uncharacterized protein</fullName>
    </submittedName>
</protein>
<reference evidence="1 2" key="1">
    <citation type="submission" date="2024-01" db="EMBL/GenBank/DDBJ databases">
        <title>Hyphobacterium bacterium isolated from marine sediment.</title>
        <authorList>
            <person name="Zhao S."/>
        </authorList>
    </citation>
    <scope>NUCLEOTIDE SEQUENCE [LARGE SCALE GENOMIC DNA]</scope>
    <source>
        <strain evidence="1 2">Y60-23</strain>
    </source>
</reference>
<proteinExistence type="predicted"/>